<dbReference type="InterPro" id="IPR052929">
    <property type="entry name" value="RNase_H-like_EbsB-rel"/>
</dbReference>
<evidence type="ECO:0000259" key="2">
    <source>
        <dbReference type="Pfam" id="PF13456"/>
    </source>
</evidence>
<feature type="chain" id="PRO_5043326472" description="RNase H type-1 domain-containing protein" evidence="1">
    <location>
        <begin position="20"/>
        <end position="279"/>
    </location>
</feature>
<dbReference type="PANTHER" id="PTHR47074">
    <property type="entry name" value="BNAC02G40300D PROTEIN"/>
    <property type="match status" value="1"/>
</dbReference>
<proteinExistence type="predicted"/>
<organism evidence="3 4">
    <name type="scientific">Linum trigynum</name>
    <dbReference type="NCBI Taxonomy" id="586398"/>
    <lineage>
        <taxon>Eukaryota</taxon>
        <taxon>Viridiplantae</taxon>
        <taxon>Streptophyta</taxon>
        <taxon>Embryophyta</taxon>
        <taxon>Tracheophyta</taxon>
        <taxon>Spermatophyta</taxon>
        <taxon>Magnoliopsida</taxon>
        <taxon>eudicotyledons</taxon>
        <taxon>Gunneridae</taxon>
        <taxon>Pentapetalae</taxon>
        <taxon>rosids</taxon>
        <taxon>fabids</taxon>
        <taxon>Malpighiales</taxon>
        <taxon>Linaceae</taxon>
        <taxon>Linum</taxon>
    </lineage>
</organism>
<feature type="domain" description="RNase H type-1" evidence="2">
    <location>
        <begin position="176"/>
        <end position="248"/>
    </location>
</feature>
<dbReference type="InterPro" id="IPR002156">
    <property type="entry name" value="RNaseH_domain"/>
</dbReference>
<keyword evidence="4" id="KW-1185">Reference proteome</keyword>
<accession>A0AAV2D466</accession>
<dbReference type="GO" id="GO:0004523">
    <property type="term" value="F:RNA-DNA hybrid ribonuclease activity"/>
    <property type="evidence" value="ECO:0007669"/>
    <property type="project" value="InterPro"/>
</dbReference>
<dbReference type="GO" id="GO:0003676">
    <property type="term" value="F:nucleic acid binding"/>
    <property type="evidence" value="ECO:0007669"/>
    <property type="project" value="InterPro"/>
</dbReference>
<dbReference type="PANTHER" id="PTHR47074:SF75">
    <property type="entry name" value="RNASE H TYPE-1 DOMAIN-CONTAINING PROTEIN"/>
    <property type="match status" value="1"/>
</dbReference>
<name>A0AAV2D466_9ROSI</name>
<evidence type="ECO:0000313" key="3">
    <source>
        <dbReference type="EMBL" id="CAL1363306.1"/>
    </source>
</evidence>
<dbReference type="AlphaFoldDB" id="A0AAV2D466"/>
<evidence type="ECO:0000313" key="4">
    <source>
        <dbReference type="Proteomes" id="UP001497516"/>
    </source>
</evidence>
<keyword evidence="1" id="KW-0732">Signal</keyword>
<feature type="signal peptide" evidence="1">
    <location>
        <begin position="1"/>
        <end position="19"/>
    </location>
</feature>
<sequence>MCFVIRNWLLMMILRLTLAVCGGAAETLAHCFFDCWIALELWELLGYNHILAQIRLCHVAIGWRRIFFDAGLSKVEISRLVFLYWRLWKSRCSATYDGIQYFSHVLSRHYYSQVAEWELARAHPVRSLPRGSSASSGVLPRDQPPPSIPPGAVLVHFDGATKSLVGCAIGFVGFAEANHSIFSWGRFIPNIDDPFLAELLALRDSLRWCMAHSFTNVLFCGDAQVIVRLINAKNSAHAVGGALLQEIRCCGLLSFVLRSISLPVGIIGLPISWQDKPLE</sequence>
<evidence type="ECO:0000256" key="1">
    <source>
        <dbReference type="SAM" id="SignalP"/>
    </source>
</evidence>
<dbReference type="Proteomes" id="UP001497516">
    <property type="component" value="Chromosome 10"/>
</dbReference>
<dbReference type="Pfam" id="PF13456">
    <property type="entry name" value="RVT_3"/>
    <property type="match status" value="1"/>
</dbReference>
<gene>
    <name evidence="3" type="ORF">LTRI10_LOCUS9861</name>
</gene>
<dbReference type="EMBL" id="OZ034814">
    <property type="protein sequence ID" value="CAL1363306.1"/>
    <property type="molecule type" value="Genomic_DNA"/>
</dbReference>
<protein>
    <recommendedName>
        <fullName evidence="2">RNase H type-1 domain-containing protein</fullName>
    </recommendedName>
</protein>
<reference evidence="3 4" key="1">
    <citation type="submission" date="2024-04" db="EMBL/GenBank/DDBJ databases">
        <authorList>
            <person name="Fracassetti M."/>
        </authorList>
    </citation>
    <scope>NUCLEOTIDE SEQUENCE [LARGE SCALE GENOMIC DNA]</scope>
</reference>